<gene>
    <name evidence="1" type="ORF">L6452_35603</name>
</gene>
<proteinExistence type="predicted"/>
<keyword evidence="2" id="KW-1185">Reference proteome</keyword>
<sequence length="218" mass="23619">MHNGIAKIGATNTSPSKFVNAKSVDMDGFQTITRRSPQTAHASSSNDQLKNQKKDNNPELEKGKLQTNNQKSKSKAPPKGVQASSQEEPPPPHFNPPKGSNLNIILPTPKPKSPKPLDQTKAKAVSPSFNRFSILGDPSLYKDPGSSSLSPPIHMASSEPMDAYLDQDDLLEVEDVIEVDLDDGATARFLTRNPLSPQVNPVSSLEPEWMESTPSLVS</sequence>
<evidence type="ECO:0000313" key="1">
    <source>
        <dbReference type="EMBL" id="KAI3680827.1"/>
    </source>
</evidence>
<name>A0ACB8Y8E7_ARCLA</name>
<dbReference type="EMBL" id="CM042059">
    <property type="protein sequence ID" value="KAI3680827.1"/>
    <property type="molecule type" value="Genomic_DNA"/>
</dbReference>
<dbReference type="Proteomes" id="UP001055879">
    <property type="component" value="Linkage Group LG13"/>
</dbReference>
<comment type="caution">
    <text evidence="1">The sequence shown here is derived from an EMBL/GenBank/DDBJ whole genome shotgun (WGS) entry which is preliminary data.</text>
</comment>
<accession>A0ACB8Y8E7</accession>
<evidence type="ECO:0000313" key="2">
    <source>
        <dbReference type="Proteomes" id="UP001055879"/>
    </source>
</evidence>
<organism evidence="1 2">
    <name type="scientific">Arctium lappa</name>
    <name type="common">Greater burdock</name>
    <name type="synonym">Lappa major</name>
    <dbReference type="NCBI Taxonomy" id="4217"/>
    <lineage>
        <taxon>Eukaryota</taxon>
        <taxon>Viridiplantae</taxon>
        <taxon>Streptophyta</taxon>
        <taxon>Embryophyta</taxon>
        <taxon>Tracheophyta</taxon>
        <taxon>Spermatophyta</taxon>
        <taxon>Magnoliopsida</taxon>
        <taxon>eudicotyledons</taxon>
        <taxon>Gunneridae</taxon>
        <taxon>Pentapetalae</taxon>
        <taxon>asterids</taxon>
        <taxon>campanulids</taxon>
        <taxon>Asterales</taxon>
        <taxon>Asteraceae</taxon>
        <taxon>Carduoideae</taxon>
        <taxon>Cardueae</taxon>
        <taxon>Arctiinae</taxon>
        <taxon>Arctium</taxon>
    </lineage>
</organism>
<reference evidence="2" key="1">
    <citation type="journal article" date="2022" name="Mol. Ecol. Resour.">
        <title>The genomes of chicory, endive, great burdock and yacon provide insights into Asteraceae palaeo-polyploidization history and plant inulin production.</title>
        <authorList>
            <person name="Fan W."/>
            <person name="Wang S."/>
            <person name="Wang H."/>
            <person name="Wang A."/>
            <person name="Jiang F."/>
            <person name="Liu H."/>
            <person name="Zhao H."/>
            <person name="Xu D."/>
            <person name="Zhang Y."/>
        </authorList>
    </citation>
    <scope>NUCLEOTIDE SEQUENCE [LARGE SCALE GENOMIC DNA]</scope>
    <source>
        <strain evidence="2">cv. Niubang</strain>
    </source>
</reference>
<protein>
    <submittedName>
        <fullName evidence="1">Uncharacterized protein</fullName>
    </submittedName>
</protein>
<reference evidence="1 2" key="2">
    <citation type="journal article" date="2022" name="Mol. Ecol. Resour.">
        <title>The genomes of chicory, endive, great burdock and yacon provide insights into Asteraceae paleo-polyploidization history and plant inulin production.</title>
        <authorList>
            <person name="Fan W."/>
            <person name="Wang S."/>
            <person name="Wang H."/>
            <person name="Wang A."/>
            <person name="Jiang F."/>
            <person name="Liu H."/>
            <person name="Zhao H."/>
            <person name="Xu D."/>
            <person name="Zhang Y."/>
        </authorList>
    </citation>
    <scope>NUCLEOTIDE SEQUENCE [LARGE SCALE GENOMIC DNA]</scope>
    <source>
        <strain evidence="2">cv. Niubang</strain>
    </source>
</reference>